<sequence>MILAMDTSTFVLGVALGDAETVRAEWTTHEKKNHSLRLMPGIDHVMKTVNANPSDLEGIAVTTGPGSYTGVRIGVSTAKGMASSLRLPIYDVSSLEALAGNRRFAFGLVCPFIDARRGQVYAAVYEADDGHLKTVHEERLWLMDDLLKTLASTSLPVYFLSLDIAKHRENIEQVLGARAHTGEGMDGRIKPGEILRIALESPPVANVHEVVPRYLQLAEAEKNWRKAQAHDE</sequence>
<organism evidence="2 3">
    <name type="scientific">Salicibibacter halophilus</name>
    <dbReference type="NCBI Taxonomy" id="2502791"/>
    <lineage>
        <taxon>Bacteria</taxon>
        <taxon>Bacillati</taxon>
        <taxon>Bacillota</taxon>
        <taxon>Bacilli</taxon>
        <taxon>Bacillales</taxon>
        <taxon>Bacillaceae</taxon>
        <taxon>Salicibibacter</taxon>
    </lineage>
</organism>
<dbReference type="InterPro" id="IPR043129">
    <property type="entry name" value="ATPase_NBD"/>
</dbReference>
<dbReference type="InterPro" id="IPR000905">
    <property type="entry name" value="Gcp-like_dom"/>
</dbReference>
<keyword evidence="2" id="KW-0808">Transferase</keyword>
<reference evidence="3" key="1">
    <citation type="submission" date="2019-01" db="EMBL/GenBank/DDBJ databases">
        <title>Genomic analysis of Salicibibacter sp. NKC3-5.</title>
        <authorList>
            <person name="Oh Y.J."/>
        </authorList>
    </citation>
    <scope>NUCLEOTIDE SEQUENCE [LARGE SCALE GENOMIC DNA]</scope>
    <source>
        <strain evidence="3">NKC3-5</strain>
    </source>
</reference>
<evidence type="ECO:0000313" key="3">
    <source>
        <dbReference type="Proteomes" id="UP000319756"/>
    </source>
</evidence>
<proteinExistence type="predicted"/>
<evidence type="ECO:0000313" key="2">
    <source>
        <dbReference type="EMBL" id="QDI92537.1"/>
    </source>
</evidence>
<dbReference type="Pfam" id="PF00814">
    <property type="entry name" value="TsaD"/>
    <property type="match status" value="1"/>
</dbReference>
<dbReference type="Gene3D" id="3.30.420.40">
    <property type="match status" value="2"/>
</dbReference>
<name>A0A514LL04_9BACI</name>
<dbReference type="RefSeq" id="WP_142091041.1">
    <property type="nucleotide sequence ID" value="NZ_CP035485.1"/>
</dbReference>
<feature type="domain" description="Gcp-like" evidence="1">
    <location>
        <begin position="31"/>
        <end position="148"/>
    </location>
</feature>
<dbReference type="Proteomes" id="UP000319756">
    <property type="component" value="Chromosome"/>
</dbReference>
<dbReference type="GO" id="GO:0016740">
    <property type="term" value="F:transferase activity"/>
    <property type="evidence" value="ECO:0007669"/>
    <property type="project" value="UniProtKB-KW"/>
</dbReference>
<dbReference type="AlphaFoldDB" id="A0A514LL04"/>
<dbReference type="InterPro" id="IPR022496">
    <property type="entry name" value="T6A_TsaB"/>
</dbReference>
<evidence type="ECO:0000259" key="1">
    <source>
        <dbReference type="Pfam" id="PF00814"/>
    </source>
</evidence>
<dbReference type="PANTHER" id="PTHR11735">
    <property type="entry name" value="TRNA N6-ADENOSINE THREONYLCARBAMOYLTRANSFERASE"/>
    <property type="match status" value="1"/>
</dbReference>
<keyword evidence="3" id="KW-1185">Reference proteome</keyword>
<dbReference type="NCBIfam" id="TIGR03725">
    <property type="entry name" value="T6A_YeaZ"/>
    <property type="match status" value="1"/>
</dbReference>
<dbReference type="KEGG" id="sale:EPH95_16230"/>
<gene>
    <name evidence="2" type="primary">tsaB</name>
    <name evidence="2" type="ORF">EPH95_16230</name>
</gene>
<protein>
    <submittedName>
        <fullName evidence="2">tRNA (Adenosine(37)-N6)-threonylcarbamoyltransferase complex dimerization subunit type 1 TsaB</fullName>
    </submittedName>
</protein>
<dbReference type="PANTHER" id="PTHR11735:SF11">
    <property type="entry name" value="TRNA THREONYLCARBAMOYLADENOSINE BIOSYNTHESIS PROTEIN TSAB"/>
    <property type="match status" value="1"/>
</dbReference>
<accession>A0A514LL04</accession>
<dbReference type="GO" id="GO:0002949">
    <property type="term" value="P:tRNA threonylcarbamoyladenosine modification"/>
    <property type="evidence" value="ECO:0007669"/>
    <property type="project" value="InterPro"/>
</dbReference>
<dbReference type="SUPFAM" id="SSF53067">
    <property type="entry name" value="Actin-like ATPase domain"/>
    <property type="match status" value="2"/>
</dbReference>
<dbReference type="GO" id="GO:0005829">
    <property type="term" value="C:cytosol"/>
    <property type="evidence" value="ECO:0007669"/>
    <property type="project" value="TreeGrafter"/>
</dbReference>
<dbReference type="OrthoDB" id="9784166at2"/>
<dbReference type="CDD" id="cd24032">
    <property type="entry name" value="ASKHA_NBD_TsaB"/>
    <property type="match status" value="1"/>
</dbReference>
<dbReference type="EMBL" id="CP035485">
    <property type="protein sequence ID" value="QDI92537.1"/>
    <property type="molecule type" value="Genomic_DNA"/>
</dbReference>